<protein>
    <recommendedName>
        <fullName evidence="2">Ecp2 effector protein-like domain-containing protein</fullName>
    </recommendedName>
</protein>
<dbReference type="InterPro" id="IPR029226">
    <property type="entry name" value="Ecp2-like"/>
</dbReference>
<organism evidence="3 4">
    <name type="scientific">Phaeosphaeria nodorum (strain SN15 / ATCC MYA-4574 / FGSC 10173)</name>
    <name type="common">Glume blotch fungus</name>
    <name type="synonym">Parastagonospora nodorum</name>
    <dbReference type="NCBI Taxonomy" id="321614"/>
    <lineage>
        <taxon>Eukaryota</taxon>
        <taxon>Fungi</taxon>
        <taxon>Dikarya</taxon>
        <taxon>Ascomycota</taxon>
        <taxon>Pezizomycotina</taxon>
        <taxon>Dothideomycetes</taxon>
        <taxon>Pleosporomycetidae</taxon>
        <taxon>Pleosporales</taxon>
        <taxon>Pleosporineae</taxon>
        <taxon>Phaeosphaeriaceae</taxon>
        <taxon>Parastagonospora</taxon>
    </lineage>
</organism>
<dbReference type="OrthoDB" id="73875at2759"/>
<evidence type="ECO:0000259" key="2">
    <source>
        <dbReference type="Pfam" id="PF14856"/>
    </source>
</evidence>
<dbReference type="EMBL" id="CP069042">
    <property type="protein sequence ID" value="QRD06468.1"/>
    <property type="molecule type" value="Genomic_DNA"/>
</dbReference>
<feature type="signal peptide" evidence="1">
    <location>
        <begin position="1"/>
        <end position="31"/>
    </location>
</feature>
<sequence>MKTDLALSRPFLIKMHIPTFSLAVFATLTTAQDFCTSNASTPGYCELLSFTDRTLNVTSPPSSSDCQDACRGVLGEAGDWSVDFKGKPPGYIQNMVGSPCGFSMGRAPGQPLEYAFLISNQDIVGILAEVVRRFAGVHGGEVAAEGRVRCGDSEGVWYVR</sequence>
<name>A0A7U2IAZ0_PHANO</name>
<gene>
    <name evidence="3" type="ORF">JI435_118420</name>
</gene>
<evidence type="ECO:0000313" key="4">
    <source>
        <dbReference type="Proteomes" id="UP000663193"/>
    </source>
</evidence>
<evidence type="ECO:0000313" key="3">
    <source>
        <dbReference type="EMBL" id="QRD06468.1"/>
    </source>
</evidence>
<proteinExistence type="predicted"/>
<feature type="chain" id="PRO_5031260004" description="Ecp2 effector protein-like domain-containing protein" evidence="1">
    <location>
        <begin position="32"/>
        <end position="160"/>
    </location>
</feature>
<dbReference type="AlphaFoldDB" id="A0A7U2IAZ0"/>
<accession>A0A7U2IAZ0</accession>
<dbReference type="Proteomes" id="UP000663193">
    <property type="component" value="Chromosome 20"/>
</dbReference>
<evidence type="ECO:0000256" key="1">
    <source>
        <dbReference type="SAM" id="SignalP"/>
    </source>
</evidence>
<keyword evidence="4" id="KW-1185">Reference proteome</keyword>
<reference evidence="4" key="1">
    <citation type="journal article" date="2021" name="BMC Genomics">
        <title>Chromosome-level genome assembly and manually-curated proteome of model necrotroph Parastagonospora nodorum Sn15 reveals a genome-wide trove of candidate effector homologs, and redundancy of virulence-related functions within an accessory chromosome.</title>
        <authorList>
            <person name="Bertazzoni S."/>
            <person name="Jones D.A.B."/>
            <person name="Phan H.T."/>
            <person name="Tan K.-C."/>
            <person name="Hane J.K."/>
        </authorList>
    </citation>
    <scope>NUCLEOTIDE SEQUENCE [LARGE SCALE GENOMIC DNA]</scope>
    <source>
        <strain evidence="4">SN15 / ATCC MYA-4574 / FGSC 10173)</strain>
    </source>
</reference>
<dbReference type="VEuPathDB" id="FungiDB:JI435_118420"/>
<feature type="domain" description="Ecp2 effector protein-like" evidence="2">
    <location>
        <begin position="44"/>
        <end position="150"/>
    </location>
</feature>
<keyword evidence="1" id="KW-0732">Signal</keyword>
<dbReference type="Pfam" id="PF14856">
    <property type="entry name" value="Hce2"/>
    <property type="match status" value="1"/>
</dbReference>